<evidence type="ECO:0000256" key="1">
    <source>
        <dbReference type="SAM" id="MobiDB-lite"/>
    </source>
</evidence>
<dbReference type="EMBL" id="BAABIK010000012">
    <property type="protein sequence ID" value="GAA4941927.1"/>
    <property type="molecule type" value="Genomic_DNA"/>
</dbReference>
<proteinExistence type="predicted"/>
<gene>
    <name evidence="3" type="ORF">GCM10023224_25220</name>
</gene>
<organism evidence="3 4">
    <name type="scientific">Streptomonospora halophila</name>
    <dbReference type="NCBI Taxonomy" id="427369"/>
    <lineage>
        <taxon>Bacteria</taxon>
        <taxon>Bacillati</taxon>
        <taxon>Actinomycetota</taxon>
        <taxon>Actinomycetes</taxon>
        <taxon>Streptosporangiales</taxon>
        <taxon>Nocardiopsidaceae</taxon>
        <taxon>Streptomonospora</taxon>
    </lineage>
</organism>
<dbReference type="Pfam" id="PF12730">
    <property type="entry name" value="ABC2_membrane_4"/>
    <property type="match status" value="1"/>
</dbReference>
<feature type="region of interest" description="Disordered" evidence="1">
    <location>
        <begin position="1"/>
        <end position="22"/>
    </location>
</feature>
<keyword evidence="4" id="KW-1185">Reference proteome</keyword>
<keyword evidence="2" id="KW-0472">Membrane</keyword>
<keyword evidence="2" id="KW-1133">Transmembrane helix</keyword>
<accession>A0ABP9GMU8</accession>
<feature type="transmembrane region" description="Helical" evidence="2">
    <location>
        <begin position="39"/>
        <end position="60"/>
    </location>
</feature>
<evidence type="ECO:0000313" key="4">
    <source>
        <dbReference type="Proteomes" id="UP001499993"/>
    </source>
</evidence>
<name>A0ABP9GMU8_9ACTN</name>
<feature type="transmembrane region" description="Helical" evidence="2">
    <location>
        <begin position="121"/>
        <end position="146"/>
    </location>
</feature>
<evidence type="ECO:0000313" key="3">
    <source>
        <dbReference type="EMBL" id="GAA4941927.1"/>
    </source>
</evidence>
<dbReference type="Proteomes" id="UP001499993">
    <property type="component" value="Unassembled WGS sequence"/>
</dbReference>
<protein>
    <submittedName>
        <fullName evidence="3">ABC transporter permease</fullName>
    </submittedName>
</protein>
<feature type="transmembrane region" description="Helical" evidence="2">
    <location>
        <begin position="235"/>
        <end position="259"/>
    </location>
</feature>
<feature type="transmembrane region" description="Helical" evidence="2">
    <location>
        <begin position="80"/>
        <end position="100"/>
    </location>
</feature>
<feature type="transmembrane region" description="Helical" evidence="2">
    <location>
        <begin position="166"/>
        <end position="183"/>
    </location>
</feature>
<keyword evidence="2" id="KW-0812">Transmembrane</keyword>
<comment type="caution">
    <text evidence="3">The sequence shown here is derived from an EMBL/GenBank/DDBJ whole genome shotgun (WGS) entry which is preliminary data.</text>
</comment>
<feature type="transmembrane region" description="Helical" evidence="2">
    <location>
        <begin position="190"/>
        <end position="208"/>
    </location>
</feature>
<reference evidence="4" key="1">
    <citation type="journal article" date="2019" name="Int. J. Syst. Evol. Microbiol.">
        <title>The Global Catalogue of Microorganisms (GCM) 10K type strain sequencing project: providing services to taxonomists for standard genome sequencing and annotation.</title>
        <authorList>
            <consortium name="The Broad Institute Genomics Platform"/>
            <consortium name="The Broad Institute Genome Sequencing Center for Infectious Disease"/>
            <person name="Wu L."/>
            <person name="Ma J."/>
        </authorList>
    </citation>
    <scope>NUCLEOTIDE SEQUENCE [LARGE SCALE GENOMIC DNA]</scope>
    <source>
        <strain evidence="4">JCM 18123</strain>
    </source>
</reference>
<evidence type="ECO:0000256" key="2">
    <source>
        <dbReference type="SAM" id="Phobius"/>
    </source>
</evidence>
<sequence length="264" mass="26412">MTMATTAQERRGEPQQSGGGLPGAIAAEWTKLWGLRSTWLCLGVAVLLTGGTALLASLALQANGTADGMTANALGYTSTLLSQFAMVAAASLLITGEYATGAVRTTLTTVPARARVVLAKVAVLAVTSFATGCVAGAAVIAGAAAVVGDVMEFEAAHVLHEIAGTGGYFLGISLFTLGLGLLVRSTAGTLSIAFGVLLAIPSISQIVGNETVTAFVDHTPPMTGASLMSGATEPYGWGTGALLLAAWAALALAAGYTALARRDA</sequence>